<dbReference type="PANTHER" id="PTHR38459">
    <property type="entry name" value="PROPHAGE BACTOPRENOL-LINKED GLUCOSE TRANSLOCASE HOMOLOG"/>
    <property type="match status" value="1"/>
</dbReference>
<feature type="transmembrane region" description="Helical" evidence="6">
    <location>
        <begin position="7"/>
        <end position="28"/>
    </location>
</feature>
<dbReference type="EMBL" id="AZEU01000134">
    <property type="protein sequence ID" value="KRL45062.1"/>
    <property type="molecule type" value="Genomic_DNA"/>
</dbReference>
<proteinExistence type="inferred from homology"/>
<evidence type="ECO:0000313" key="8">
    <source>
        <dbReference type="EMBL" id="KRL45062.1"/>
    </source>
</evidence>
<feature type="transmembrane region" description="Helical" evidence="6">
    <location>
        <begin position="73"/>
        <end position="93"/>
    </location>
</feature>
<feature type="domain" description="GtrA/DPMS transmembrane" evidence="7">
    <location>
        <begin position="12"/>
        <end position="122"/>
    </location>
</feature>
<sequence>MQEFRRTLKYFGCASSAAVIEMGSFTVLSTFTSLAYAPRYLIALVLSVLWNFTLNRHFTFRSNGNIPRAMLKVAAYYAVFTPLSAWFGDWATASGMNDYLATIINLACNGITEFLYQRFFVFGSSLDGATAVKHSLVK</sequence>
<comment type="similarity">
    <text evidence="2">Belongs to the GtrA family.</text>
</comment>
<name>A0A0R1QJS3_9LACO</name>
<dbReference type="OrthoDB" id="384742at2"/>
<accession>A0A0R1QJS3</accession>
<feature type="transmembrane region" description="Helical" evidence="6">
    <location>
        <begin position="34"/>
        <end position="52"/>
    </location>
</feature>
<evidence type="ECO:0000256" key="4">
    <source>
        <dbReference type="ARBA" id="ARBA00022989"/>
    </source>
</evidence>
<keyword evidence="5 6" id="KW-0472">Membrane</keyword>
<gene>
    <name evidence="8" type="ORF">FD01_GL000851</name>
</gene>
<dbReference type="PATRIC" id="fig|1423769.4.peg.912"/>
<keyword evidence="3 6" id="KW-0812">Transmembrane</keyword>
<evidence type="ECO:0000256" key="2">
    <source>
        <dbReference type="ARBA" id="ARBA00009399"/>
    </source>
</evidence>
<dbReference type="AlphaFoldDB" id="A0A0R1QJS3"/>
<evidence type="ECO:0000256" key="5">
    <source>
        <dbReference type="ARBA" id="ARBA00023136"/>
    </source>
</evidence>
<dbReference type="GO" id="GO:0005886">
    <property type="term" value="C:plasma membrane"/>
    <property type="evidence" value="ECO:0007669"/>
    <property type="project" value="TreeGrafter"/>
</dbReference>
<keyword evidence="9" id="KW-1185">Reference proteome</keyword>
<evidence type="ECO:0000256" key="6">
    <source>
        <dbReference type="SAM" id="Phobius"/>
    </source>
</evidence>
<dbReference type="InterPro" id="IPR051401">
    <property type="entry name" value="GtrA_CellWall_Glycosyl"/>
</dbReference>
<organism evidence="8 9">
    <name type="scientific">Lacticaseibacillus manihotivorans DSM 13343 = JCM 12514</name>
    <dbReference type="NCBI Taxonomy" id="1423769"/>
    <lineage>
        <taxon>Bacteria</taxon>
        <taxon>Bacillati</taxon>
        <taxon>Bacillota</taxon>
        <taxon>Bacilli</taxon>
        <taxon>Lactobacillales</taxon>
        <taxon>Lactobacillaceae</taxon>
        <taxon>Lacticaseibacillus</taxon>
    </lineage>
</organism>
<dbReference type="GO" id="GO:0000271">
    <property type="term" value="P:polysaccharide biosynthetic process"/>
    <property type="evidence" value="ECO:0007669"/>
    <property type="project" value="InterPro"/>
</dbReference>
<dbReference type="Pfam" id="PF04138">
    <property type="entry name" value="GtrA_DPMS_TM"/>
    <property type="match status" value="1"/>
</dbReference>
<keyword evidence="4 6" id="KW-1133">Transmembrane helix</keyword>
<comment type="subcellular location">
    <subcellularLocation>
        <location evidence="1">Membrane</location>
        <topology evidence="1">Multi-pass membrane protein</topology>
    </subcellularLocation>
</comment>
<evidence type="ECO:0000256" key="1">
    <source>
        <dbReference type="ARBA" id="ARBA00004141"/>
    </source>
</evidence>
<evidence type="ECO:0000313" key="9">
    <source>
        <dbReference type="Proteomes" id="UP000051790"/>
    </source>
</evidence>
<dbReference type="InterPro" id="IPR007267">
    <property type="entry name" value="GtrA_DPMS_TM"/>
</dbReference>
<dbReference type="RefSeq" id="WP_056963542.1">
    <property type="nucleotide sequence ID" value="NZ_AZEU01000134.1"/>
</dbReference>
<comment type="caution">
    <text evidence="8">The sequence shown here is derived from an EMBL/GenBank/DDBJ whole genome shotgun (WGS) entry which is preliminary data.</text>
</comment>
<reference evidence="8 9" key="1">
    <citation type="journal article" date="2015" name="Genome Announc.">
        <title>Expanding the biotechnology potential of lactobacilli through comparative genomics of 213 strains and associated genera.</title>
        <authorList>
            <person name="Sun Z."/>
            <person name="Harris H.M."/>
            <person name="McCann A."/>
            <person name="Guo C."/>
            <person name="Argimon S."/>
            <person name="Zhang W."/>
            <person name="Yang X."/>
            <person name="Jeffery I.B."/>
            <person name="Cooney J.C."/>
            <person name="Kagawa T.F."/>
            <person name="Liu W."/>
            <person name="Song Y."/>
            <person name="Salvetti E."/>
            <person name="Wrobel A."/>
            <person name="Rasinkangas P."/>
            <person name="Parkhill J."/>
            <person name="Rea M.C."/>
            <person name="O'Sullivan O."/>
            <person name="Ritari J."/>
            <person name="Douillard F.P."/>
            <person name="Paul Ross R."/>
            <person name="Yang R."/>
            <person name="Briner A.E."/>
            <person name="Felis G.E."/>
            <person name="de Vos W.M."/>
            <person name="Barrangou R."/>
            <person name="Klaenhammer T.R."/>
            <person name="Caufield P.W."/>
            <person name="Cui Y."/>
            <person name="Zhang H."/>
            <person name="O'Toole P.W."/>
        </authorList>
    </citation>
    <scope>NUCLEOTIDE SEQUENCE [LARGE SCALE GENOMIC DNA]</scope>
    <source>
        <strain evidence="8 9">DSM 13343</strain>
    </source>
</reference>
<dbReference type="PANTHER" id="PTHR38459:SF1">
    <property type="entry name" value="PROPHAGE BACTOPRENOL-LINKED GLUCOSE TRANSLOCASE HOMOLOG"/>
    <property type="match status" value="1"/>
</dbReference>
<dbReference type="Proteomes" id="UP000051790">
    <property type="component" value="Unassembled WGS sequence"/>
</dbReference>
<evidence type="ECO:0000256" key="3">
    <source>
        <dbReference type="ARBA" id="ARBA00022692"/>
    </source>
</evidence>
<feature type="transmembrane region" description="Helical" evidence="6">
    <location>
        <begin position="99"/>
        <end position="116"/>
    </location>
</feature>
<protein>
    <recommendedName>
        <fullName evidence="7">GtrA/DPMS transmembrane domain-containing protein</fullName>
    </recommendedName>
</protein>
<evidence type="ECO:0000259" key="7">
    <source>
        <dbReference type="Pfam" id="PF04138"/>
    </source>
</evidence>